<dbReference type="InParanoid" id="A0A6I9RIY2"/>
<feature type="domain" description="PPC" evidence="2">
    <location>
        <begin position="72"/>
        <end position="208"/>
    </location>
</feature>
<evidence type="ECO:0000313" key="3">
    <source>
        <dbReference type="Proteomes" id="UP000504607"/>
    </source>
</evidence>
<keyword evidence="3" id="KW-1185">Reference proteome</keyword>
<dbReference type="CDD" id="cd11378">
    <property type="entry name" value="DUF296"/>
    <property type="match status" value="1"/>
</dbReference>
<dbReference type="OrthoDB" id="782346at2759"/>
<dbReference type="GO" id="GO:0003680">
    <property type="term" value="F:minor groove of adenine-thymine-rich DNA binding"/>
    <property type="evidence" value="ECO:0007669"/>
    <property type="project" value="InterPro"/>
</dbReference>
<dbReference type="RefSeq" id="XP_010927036.2">
    <property type="nucleotide sequence ID" value="XM_010928734.3"/>
</dbReference>
<evidence type="ECO:0000256" key="1">
    <source>
        <dbReference type="SAM" id="MobiDB-lite"/>
    </source>
</evidence>
<dbReference type="KEGG" id="egu:105049162"/>
<accession>A0A6I9RIY2</accession>
<dbReference type="PANTHER" id="PTHR31100">
    <property type="entry name" value="AT-HOOK MOTIF NUCLEAR-LOCALIZED PROTEIN 15"/>
    <property type="match status" value="1"/>
</dbReference>
<protein>
    <submittedName>
        <fullName evidence="4">AT-hook motif nuclear-localized protein 28-like</fullName>
    </submittedName>
</protein>
<evidence type="ECO:0000313" key="4">
    <source>
        <dbReference type="RefSeq" id="XP_010927036.2"/>
    </source>
</evidence>
<dbReference type="InterPro" id="IPR014476">
    <property type="entry name" value="AHL15-29"/>
</dbReference>
<dbReference type="GO" id="GO:0005634">
    <property type="term" value="C:nucleus"/>
    <property type="evidence" value="ECO:0007669"/>
    <property type="project" value="TreeGrafter"/>
</dbReference>
<dbReference type="Pfam" id="PF03479">
    <property type="entry name" value="PCC"/>
    <property type="match status" value="1"/>
</dbReference>
<evidence type="ECO:0000259" key="2">
    <source>
        <dbReference type="PROSITE" id="PS51742"/>
    </source>
</evidence>
<dbReference type="PROSITE" id="PS51742">
    <property type="entry name" value="PPC"/>
    <property type="match status" value="1"/>
</dbReference>
<dbReference type="SUPFAM" id="SSF117856">
    <property type="entry name" value="AF0104/ALDC/Ptd012-like"/>
    <property type="match status" value="1"/>
</dbReference>
<dbReference type="InterPro" id="IPR005175">
    <property type="entry name" value="PPC_dom"/>
</dbReference>
<organism evidence="3 4">
    <name type="scientific">Elaeis guineensis var. tenera</name>
    <name type="common">Oil palm</name>
    <dbReference type="NCBI Taxonomy" id="51953"/>
    <lineage>
        <taxon>Eukaryota</taxon>
        <taxon>Viridiplantae</taxon>
        <taxon>Streptophyta</taxon>
        <taxon>Embryophyta</taxon>
        <taxon>Tracheophyta</taxon>
        <taxon>Spermatophyta</taxon>
        <taxon>Magnoliopsida</taxon>
        <taxon>Liliopsida</taxon>
        <taxon>Arecaceae</taxon>
        <taxon>Arecoideae</taxon>
        <taxon>Cocoseae</taxon>
        <taxon>Elaeidinae</taxon>
        <taxon>Elaeis</taxon>
    </lineage>
</organism>
<reference evidence="4" key="1">
    <citation type="submission" date="2025-08" db="UniProtKB">
        <authorList>
            <consortium name="RefSeq"/>
        </authorList>
    </citation>
    <scope>IDENTIFICATION</scope>
</reference>
<dbReference type="Proteomes" id="UP000504607">
    <property type="component" value="Chromosome 7"/>
</dbReference>
<name>A0A6I9RIY2_ELAGV</name>
<dbReference type="Gene3D" id="3.30.1330.80">
    <property type="entry name" value="Hypothetical protein, similar to alpha- acetolactate decarboxylase, domain 2"/>
    <property type="match status" value="1"/>
</dbReference>
<dbReference type="AlphaFoldDB" id="A0A6I9RIY2"/>
<feature type="compositionally biased region" description="Basic and acidic residues" evidence="1">
    <location>
        <begin position="1"/>
        <end position="11"/>
    </location>
</feature>
<dbReference type="PANTHER" id="PTHR31100:SF63">
    <property type="entry name" value="AT-HOOK MOTIF NUCLEAR-LOCALIZED PROTEIN"/>
    <property type="match status" value="1"/>
</dbReference>
<gene>
    <name evidence="4" type="primary">LOC105049162</name>
</gene>
<feature type="region of interest" description="Disordered" evidence="1">
    <location>
        <begin position="1"/>
        <end position="64"/>
    </location>
</feature>
<proteinExistence type="predicted"/>
<sequence>MINPSEPRENPPSDDDDDESRRRARSAAPTTPAAGGGGGEPSSGSAGRKPRGRPPGSKNKPKPPVVITRESEAAMQPMVLEIAAGFDVLECVAAFARRRRMGISILSGSGVVVNVPLRHPTTNPPVMTLHGRYDILSLSGTILPQPSAAAPASFSISLAGTQGHVIGGTVAGPLKAAGTVVLVASSFVNPEFYRLPLAVVPAEDEEAAAAAKEEEVKPSGVEAGVPAYGVPSGPRPLTGPLPHHEMVFWAQPSARAPHPPPPHY</sequence>
<dbReference type="GO" id="GO:0003700">
    <property type="term" value="F:DNA-binding transcription factor activity"/>
    <property type="evidence" value="ECO:0007669"/>
    <property type="project" value="TreeGrafter"/>
</dbReference>